<proteinExistence type="predicted"/>
<gene>
    <name evidence="1" type="ORF">GM1_016_00140</name>
</gene>
<evidence type="ECO:0000313" key="2">
    <source>
        <dbReference type="Proteomes" id="UP000035009"/>
    </source>
</evidence>
<dbReference type="Proteomes" id="UP000035009">
    <property type="component" value="Unassembled WGS sequence"/>
</dbReference>
<dbReference type="AlphaFoldDB" id="M3VBH1"/>
<evidence type="ECO:0000313" key="1">
    <source>
        <dbReference type="EMBL" id="GAC80253.1"/>
    </source>
</evidence>
<keyword evidence="2" id="KW-1185">Reference proteome</keyword>
<reference evidence="1 2" key="1">
    <citation type="submission" date="2013-02" db="EMBL/GenBank/DDBJ databases">
        <title>Whole genome shotgun sequence of Gordonia malaquae NBRC 108250.</title>
        <authorList>
            <person name="Yoshida I."/>
            <person name="Hosoyama A."/>
            <person name="Tsuchikane K."/>
            <person name="Ando Y."/>
            <person name="Baba S."/>
            <person name="Ohji S."/>
            <person name="Hamada M."/>
            <person name="Tamura T."/>
            <person name="Yamazoe A."/>
            <person name="Yamazaki S."/>
            <person name="Fujita N."/>
        </authorList>
    </citation>
    <scope>NUCLEOTIDE SEQUENCE [LARGE SCALE GENOMIC DNA]</scope>
    <source>
        <strain evidence="1 2">NBRC 108250</strain>
    </source>
</reference>
<organism evidence="1 2">
    <name type="scientific">Gordonia malaquae NBRC 108250</name>
    <dbReference type="NCBI Taxonomy" id="1223542"/>
    <lineage>
        <taxon>Bacteria</taxon>
        <taxon>Bacillati</taxon>
        <taxon>Actinomycetota</taxon>
        <taxon>Actinomycetes</taxon>
        <taxon>Mycobacteriales</taxon>
        <taxon>Gordoniaceae</taxon>
        <taxon>Gordonia</taxon>
    </lineage>
</organism>
<protein>
    <submittedName>
        <fullName evidence="1">Uncharacterized protein</fullName>
    </submittedName>
</protein>
<comment type="caution">
    <text evidence="1">The sequence shown here is derived from an EMBL/GenBank/DDBJ whole genome shotgun (WGS) entry which is preliminary data.</text>
</comment>
<accession>M3VBH1</accession>
<dbReference type="EMBL" id="BAOP01000016">
    <property type="protein sequence ID" value="GAC80253.1"/>
    <property type="molecule type" value="Genomic_DNA"/>
</dbReference>
<sequence>MSADRYHALDKQTRLSELAYTQEIDRIQNRFGGGTVDHWWDRWQQDTTARDDYPTYFARNYT</sequence>
<name>M3VBH1_GORML</name>
<dbReference type="STRING" id="410332.SAMN04488550_2049"/>